<dbReference type="AlphaFoldDB" id="A0A5B0QLZ3"/>
<accession>A0A5B0QLZ3</accession>
<name>A0A5B0QLZ3_PUCGR</name>
<evidence type="ECO:0000313" key="2">
    <source>
        <dbReference type="Proteomes" id="UP000324748"/>
    </source>
</evidence>
<protein>
    <submittedName>
        <fullName evidence="1">Uncharacterized protein</fullName>
    </submittedName>
</protein>
<keyword evidence="2" id="KW-1185">Reference proteome</keyword>
<evidence type="ECO:0000313" key="1">
    <source>
        <dbReference type="EMBL" id="KAA1114256.1"/>
    </source>
</evidence>
<comment type="caution">
    <text evidence="1">The sequence shown here is derived from an EMBL/GenBank/DDBJ whole genome shotgun (WGS) entry which is preliminary data.</text>
</comment>
<gene>
    <name evidence="1" type="ORF">PGT21_002169</name>
</gene>
<organism evidence="1 2">
    <name type="scientific">Puccinia graminis f. sp. tritici</name>
    <dbReference type="NCBI Taxonomy" id="56615"/>
    <lineage>
        <taxon>Eukaryota</taxon>
        <taxon>Fungi</taxon>
        <taxon>Dikarya</taxon>
        <taxon>Basidiomycota</taxon>
        <taxon>Pucciniomycotina</taxon>
        <taxon>Pucciniomycetes</taxon>
        <taxon>Pucciniales</taxon>
        <taxon>Pucciniaceae</taxon>
        <taxon>Puccinia</taxon>
    </lineage>
</organism>
<proteinExistence type="predicted"/>
<dbReference type="EMBL" id="VSWC01000014">
    <property type="protein sequence ID" value="KAA1114256.1"/>
    <property type="molecule type" value="Genomic_DNA"/>
</dbReference>
<sequence length="132" mass="14972">MVGPLLARLISLCESNYSDRRSLSNKIRLDALDAIGKLFGSMSQQGALAFFDTTISTLRKLMEEVDLARAAARSDGCELYDEEMDETELKVFEAISRLGTWPAQKMHPDRFLSPHESYFENDLLTILLLRQL</sequence>
<reference evidence="1 2" key="1">
    <citation type="submission" date="2019-05" db="EMBL/GenBank/DDBJ databases">
        <title>Emergence of the Ug99 lineage of the wheat stem rust pathogen through somatic hybridization.</title>
        <authorList>
            <person name="Li F."/>
            <person name="Upadhyaya N.M."/>
            <person name="Sperschneider J."/>
            <person name="Matny O."/>
            <person name="Nguyen-Phuc H."/>
            <person name="Mago R."/>
            <person name="Raley C."/>
            <person name="Miller M.E."/>
            <person name="Silverstein K.A.T."/>
            <person name="Henningsen E."/>
            <person name="Hirsch C.D."/>
            <person name="Visser B."/>
            <person name="Pretorius Z.A."/>
            <person name="Steffenson B.J."/>
            <person name="Schwessinger B."/>
            <person name="Dodds P.N."/>
            <person name="Figueroa M."/>
        </authorList>
    </citation>
    <scope>NUCLEOTIDE SEQUENCE [LARGE SCALE GENOMIC DNA]</scope>
    <source>
        <strain evidence="1">21-0</strain>
    </source>
</reference>
<dbReference type="Proteomes" id="UP000324748">
    <property type="component" value="Unassembled WGS sequence"/>
</dbReference>